<feature type="transmembrane region" description="Helical" evidence="7">
    <location>
        <begin position="339"/>
        <end position="362"/>
    </location>
</feature>
<evidence type="ECO:0000313" key="10">
    <source>
        <dbReference type="Proteomes" id="UP000181997"/>
    </source>
</evidence>
<dbReference type="EMBL" id="FMAU01000001">
    <property type="protein sequence ID" value="SCB88447.1"/>
    <property type="molecule type" value="Genomic_DNA"/>
</dbReference>
<feature type="transmembrane region" description="Helical" evidence="7">
    <location>
        <begin position="368"/>
        <end position="387"/>
    </location>
</feature>
<feature type="transmembrane region" description="Helical" evidence="7">
    <location>
        <begin position="105"/>
        <end position="126"/>
    </location>
</feature>
<dbReference type="Gene3D" id="1.20.1250.20">
    <property type="entry name" value="MFS general substrate transporter like domains"/>
    <property type="match status" value="1"/>
</dbReference>
<dbReference type="GO" id="GO:0022857">
    <property type="term" value="F:transmembrane transporter activity"/>
    <property type="evidence" value="ECO:0007669"/>
    <property type="project" value="InterPro"/>
</dbReference>
<feature type="transmembrane region" description="Helical" evidence="7">
    <location>
        <begin position="138"/>
        <end position="160"/>
    </location>
</feature>
<dbReference type="Pfam" id="PF07690">
    <property type="entry name" value="MFS_1"/>
    <property type="match status" value="1"/>
</dbReference>
<keyword evidence="3" id="KW-1003">Cell membrane</keyword>
<dbReference type="Proteomes" id="UP000181997">
    <property type="component" value="Unassembled WGS sequence"/>
</dbReference>
<dbReference type="PROSITE" id="PS50850">
    <property type="entry name" value="MFS"/>
    <property type="match status" value="1"/>
</dbReference>
<dbReference type="InterPro" id="IPR036259">
    <property type="entry name" value="MFS_trans_sf"/>
</dbReference>
<dbReference type="RefSeq" id="WP_058297798.1">
    <property type="nucleotide sequence ID" value="NZ_FMAU01000001.1"/>
</dbReference>
<feature type="transmembrane region" description="Helical" evidence="7">
    <location>
        <begin position="247"/>
        <end position="267"/>
    </location>
</feature>
<evidence type="ECO:0000256" key="2">
    <source>
        <dbReference type="ARBA" id="ARBA00022448"/>
    </source>
</evidence>
<feature type="domain" description="Major facilitator superfamily (MFS) profile" evidence="8">
    <location>
        <begin position="6"/>
        <end position="392"/>
    </location>
</feature>
<organism evidence="9 10">
    <name type="scientific">[Bacillus] enclensis</name>
    <dbReference type="NCBI Taxonomy" id="1402860"/>
    <lineage>
        <taxon>Bacteria</taxon>
        <taxon>Bacillati</taxon>
        <taxon>Bacillota</taxon>
        <taxon>Bacilli</taxon>
        <taxon>Bacillales</taxon>
        <taxon>Bacillaceae</taxon>
        <taxon>Rossellomorea</taxon>
    </lineage>
</organism>
<evidence type="ECO:0000256" key="6">
    <source>
        <dbReference type="ARBA" id="ARBA00023136"/>
    </source>
</evidence>
<evidence type="ECO:0000256" key="7">
    <source>
        <dbReference type="SAM" id="Phobius"/>
    </source>
</evidence>
<feature type="transmembrane region" description="Helical" evidence="7">
    <location>
        <begin position="166"/>
        <end position="184"/>
    </location>
</feature>
<feature type="transmembrane region" description="Helical" evidence="7">
    <location>
        <begin position="279"/>
        <end position="300"/>
    </location>
</feature>
<feature type="transmembrane region" description="Helical" evidence="7">
    <location>
        <begin position="7"/>
        <end position="29"/>
    </location>
</feature>
<evidence type="ECO:0000259" key="8">
    <source>
        <dbReference type="PROSITE" id="PS50850"/>
    </source>
</evidence>
<feature type="transmembrane region" description="Helical" evidence="7">
    <location>
        <begin position="41"/>
        <end position="63"/>
    </location>
</feature>
<evidence type="ECO:0000256" key="1">
    <source>
        <dbReference type="ARBA" id="ARBA00004651"/>
    </source>
</evidence>
<keyword evidence="6 7" id="KW-0472">Membrane</keyword>
<keyword evidence="5 7" id="KW-1133">Transmembrane helix</keyword>
<sequence>MTNKKLVTVIGLLPVLMVLGNSMLIPILPSIEKGLDIDERWSGWILSSFTIPAAVCIPFIGFLSDRFGRNRLIRYSLWTILAGSILCAVSVWLKDPAFLFMGGRGLQGVGAAGTAPLAIALAGDLYNGEERSKVLGALEVFNGMGKVLAPIIGAGLTIFLTWNHAFWVFPLLCLAILFGLKSSLELINEKKHTQGVKKYARDLASVMMTKWKLFLPLYAIGGIGLFLLFGILFFLSYHIENTFHIDGFFKGFTFMFPLGAMTISSFWSGKRIKTDEERGWYYIKWGLGLMSVPLGILVFFHSLSALLFLLTACFGGLGLILPVLNTFITGSVEEGERGFVVSMYGAARFHGVALGPIAYSSWMKNDTGMYIITFLFSAVNILLYMLAGHRGKVKINNLIKE</sequence>
<evidence type="ECO:0000256" key="5">
    <source>
        <dbReference type="ARBA" id="ARBA00022989"/>
    </source>
</evidence>
<comment type="subcellular location">
    <subcellularLocation>
        <location evidence="1">Cell membrane</location>
        <topology evidence="1">Multi-pass membrane protein</topology>
    </subcellularLocation>
</comment>
<dbReference type="InterPro" id="IPR050189">
    <property type="entry name" value="MFS_Efflux_Transporters"/>
</dbReference>
<dbReference type="GO" id="GO:0005886">
    <property type="term" value="C:plasma membrane"/>
    <property type="evidence" value="ECO:0007669"/>
    <property type="project" value="UniProtKB-SubCell"/>
</dbReference>
<keyword evidence="10" id="KW-1185">Reference proteome</keyword>
<gene>
    <name evidence="9" type="ORF">GA0061094_1160</name>
</gene>
<dbReference type="AlphaFoldDB" id="A0A0V8HMD7"/>
<dbReference type="InterPro" id="IPR011701">
    <property type="entry name" value="MFS"/>
</dbReference>
<name>A0A0V8HMD7_9BACI</name>
<evidence type="ECO:0000256" key="4">
    <source>
        <dbReference type="ARBA" id="ARBA00022692"/>
    </source>
</evidence>
<dbReference type="PANTHER" id="PTHR43124:SF3">
    <property type="entry name" value="CHLORAMPHENICOL EFFLUX PUMP RV0191"/>
    <property type="match status" value="1"/>
</dbReference>
<proteinExistence type="predicted"/>
<protein>
    <submittedName>
        <fullName evidence="9">MFS transporter, ACDE family, multidrug resistance protein</fullName>
    </submittedName>
</protein>
<dbReference type="InterPro" id="IPR020846">
    <property type="entry name" value="MFS_dom"/>
</dbReference>
<keyword evidence="2" id="KW-0813">Transport</keyword>
<dbReference type="OrthoDB" id="2986280at2"/>
<reference evidence="10" key="1">
    <citation type="submission" date="2016-08" db="EMBL/GenBank/DDBJ databases">
        <authorList>
            <person name="Varghese N."/>
            <person name="Submissions Spin"/>
        </authorList>
    </citation>
    <scope>NUCLEOTIDE SEQUENCE [LARGE SCALE GENOMIC DNA]</scope>
    <source>
        <strain evidence="10">SGD-1123</strain>
    </source>
</reference>
<feature type="transmembrane region" description="Helical" evidence="7">
    <location>
        <begin position="213"/>
        <end position="235"/>
    </location>
</feature>
<keyword evidence="4 7" id="KW-0812">Transmembrane</keyword>
<dbReference type="SUPFAM" id="SSF103473">
    <property type="entry name" value="MFS general substrate transporter"/>
    <property type="match status" value="1"/>
</dbReference>
<evidence type="ECO:0000256" key="3">
    <source>
        <dbReference type="ARBA" id="ARBA00022475"/>
    </source>
</evidence>
<feature type="transmembrane region" description="Helical" evidence="7">
    <location>
        <begin position="75"/>
        <end position="93"/>
    </location>
</feature>
<feature type="transmembrane region" description="Helical" evidence="7">
    <location>
        <begin position="306"/>
        <end position="327"/>
    </location>
</feature>
<dbReference type="PANTHER" id="PTHR43124">
    <property type="entry name" value="PURINE EFFLUX PUMP PBUE"/>
    <property type="match status" value="1"/>
</dbReference>
<evidence type="ECO:0000313" key="9">
    <source>
        <dbReference type="EMBL" id="SCB88447.1"/>
    </source>
</evidence>
<accession>A0A0V8HMD7</accession>